<sequence>MKDKYSSANREQYGQRLATQLCDQHFGPAPTASLDGPAVLRFTPIRQVNLFVVQQLLAQWTSEMARLRSPYFDFEAPDVRQALTQFMNVLSRRIKLSRAAFEPLLARAISDTLGVATDPVLTFEHKLIGTQPTTTAEQLRDALRYLDLDKALFQGFVDTLTSGTALERDFVLNRFRLYQEANYKSHTPLEKVVADFNPLLPLTVADLQESAGEAPKPPVETPAVKATPTPTAAEAPAASAPPPAPEAPAQPEHLPEAAPVAEKSAPAPLPSFVATSAPAPVAPPVAPAEPETVRRPLTETAAPAGVPLYEKLKAEQPAAASLSETLRGGQTTSATLAEKSAPKVESLREAISINQRFSFINELFNGENMEYHTAIQHLDTLPNAEVAKRYVTEDLAQKYGWVRKEEHINKLLKLLDRKFA</sequence>
<keyword evidence="3" id="KW-1185">Reference proteome</keyword>
<feature type="compositionally biased region" description="Pro residues" evidence="1">
    <location>
        <begin position="239"/>
        <end position="248"/>
    </location>
</feature>
<reference evidence="2" key="1">
    <citation type="submission" date="2021-10" db="EMBL/GenBank/DDBJ databases">
        <authorList>
            <person name="Dean J.D."/>
            <person name="Kim M.K."/>
            <person name="Newey C.N."/>
            <person name="Stoker T.S."/>
            <person name="Thompson D.W."/>
            <person name="Grose J.H."/>
        </authorList>
    </citation>
    <scope>NUCLEOTIDE SEQUENCE</scope>
    <source>
        <strain evidence="2">BT635</strain>
    </source>
</reference>
<name>A0ABS8AGZ6_9BACT</name>
<proteinExistence type="predicted"/>
<feature type="region of interest" description="Disordered" evidence="1">
    <location>
        <begin position="210"/>
        <end position="272"/>
    </location>
</feature>
<organism evidence="2 3">
    <name type="scientific">Hymenobacter nitidus</name>
    <dbReference type="NCBI Taxonomy" id="2880929"/>
    <lineage>
        <taxon>Bacteria</taxon>
        <taxon>Pseudomonadati</taxon>
        <taxon>Bacteroidota</taxon>
        <taxon>Cytophagia</taxon>
        <taxon>Cytophagales</taxon>
        <taxon>Hymenobacteraceae</taxon>
        <taxon>Hymenobacter</taxon>
    </lineage>
</organism>
<feature type="compositionally biased region" description="Low complexity" evidence="1">
    <location>
        <begin position="249"/>
        <end position="259"/>
    </location>
</feature>
<dbReference type="RefSeq" id="WP_226188166.1">
    <property type="nucleotide sequence ID" value="NZ_JAJADQ010000009.1"/>
</dbReference>
<evidence type="ECO:0000313" key="3">
    <source>
        <dbReference type="Proteomes" id="UP001165297"/>
    </source>
</evidence>
<comment type="caution">
    <text evidence="2">The sequence shown here is derived from an EMBL/GenBank/DDBJ whole genome shotgun (WGS) entry which is preliminary data.</text>
</comment>
<evidence type="ECO:0000256" key="1">
    <source>
        <dbReference type="SAM" id="MobiDB-lite"/>
    </source>
</evidence>
<gene>
    <name evidence="2" type="ORF">LGH70_17330</name>
</gene>
<protein>
    <submittedName>
        <fullName evidence="2">Uncharacterized protein</fullName>
    </submittedName>
</protein>
<dbReference type="Proteomes" id="UP001165297">
    <property type="component" value="Unassembled WGS sequence"/>
</dbReference>
<feature type="compositionally biased region" description="Low complexity" evidence="1">
    <location>
        <begin position="221"/>
        <end position="238"/>
    </location>
</feature>
<dbReference type="EMBL" id="JAJADQ010000009">
    <property type="protein sequence ID" value="MCB2379364.1"/>
    <property type="molecule type" value="Genomic_DNA"/>
</dbReference>
<accession>A0ABS8AGZ6</accession>
<evidence type="ECO:0000313" key="2">
    <source>
        <dbReference type="EMBL" id="MCB2379364.1"/>
    </source>
</evidence>